<accession>A0A4U1HCY8</accession>
<gene>
    <name evidence="1" type="ORF">FAZ69_32920</name>
</gene>
<dbReference type="AlphaFoldDB" id="A0A4U1HCY8"/>
<dbReference type="RefSeq" id="WP_136899639.1">
    <property type="nucleotide sequence ID" value="NZ_SWJE01000038.1"/>
</dbReference>
<evidence type="ECO:0000313" key="1">
    <source>
        <dbReference type="EMBL" id="TKC77197.1"/>
    </source>
</evidence>
<dbReference type="OrthoDB" id="9011866at2"/>
<dbReference type="EMBL" id="SWJE01000038">
    <property type="protein sequence ID" value="TKC77197.1"/>
    <property type="molecule type" value="Genomic_DNA"/>
</dbReference>
<organism evidence="1 2">
    <name type="scientific">Trinickia terrae</name>
    <dbReference type="NCBI Taxonomy" id="2571161"/>
    <lineage>
        <taxon>Bacteria</taxon>
        <taxon>Pseudomonadati</taxon>
        <taxon>Pseudomonadota</taxon>
        <taxon>Betaproteobacteria</taxon>
        <taxon>Burkholderiales</taxon>
        <taxon>Burkholderiaceae</taxon>
        <taxon>Trinickia</taxon>
    </lineage>
</organism>
<dbReference type="Proteomes" id="UP000305539">
    <property type="component" value="Unassembled WGS sequence"/>
</dbReference>
<evidence type="ECO:0000313" key="2">
    <source>
        <dbReference type="Proteomes" id="UP000305539"/>
    </source>
</evidence>
<protein>
    <submittedName>
        <fullName evidence="1">Uncharacterized protein</fullName>
    </submittedName>
</protein>
<reference evidence="1 2" key="1">
    <citation type="submission" date="2019-04" db="EMBL/GenBank/DDBJ databases">
        <title>Trinickia sp. 7GSK02, isolated from subtropical forest soil.</title>
        <authorList>
            <person name="Gao Z.-H."/>
            <person name="Qiu L.-H."/>
        </authorList>
    </citation>
    <scope>NUCLEOTIDE SEQUENCE [LARGE SCALE GENOMIC DNA]</scope>
    <source>
        <strain evidence="1 2">7GSK02</strain>
    </source>
</reference>
<keyword evidence="2" id="KW-1185">Reference proteome</keyword>
<dbReference type="Pfam" id="PF15593">
    <property type="entry name" value="Imm42"/>
    <property type="match status" value="1"/>
</dbReference>
<comment type="caution">
    <text evidence="1">The sequence shown here is derived from an EMBL/GenBank/DDBJ whole genome shotgun (WGS) entry which is preliminary data.</text>
</comment>
<name>A0A4U1HCY8_9BURK</name>
<dbReference type="InterPro" id="IPR028958">
    <property type="entry name" value="Imm42"/>
</dbReference>
<proteinExistence type="predicted"/>
<sequence length="157" mass="17241">MLIGDPDAFAIWYDAVDSWSTARFKNGCFAYFIGGELLWSLNSTLGVDLNLLSGLNCIKGSVEDEKLFGLPTSVAYAELVARAFPATDSDAENSDYAHLVSTGSLLDAGFRVFLVELEDQAKLIWGSRQEVSTIREVVLKRGEFQKVVQYAIASFEA</sequence>